<accession>A0A9N9FIT8</accession>
<gene>
    <name evidence="1" type="ORF">PBRASI_LOCUS4371</name>
</gene>
<proteinExistence type="predicted"/>
<evidence type="ECO:0000313" key="2">
    <source>
        <dbReference type="Proteomes" id="UP000789739"/>
    </source>
</evidence>
<name>A0A9N9FIT8_9GLOM</name>
<keyword evidence="2" id="KW-1185">Reference proteome</keyword>
<evidence type="ECO:0000313" key="1">
    <source>
        <dbReference type="EMBL" id="CAG8536476.1"/>
    </source>
</evidence>
<dbReference type="EMBL" id="CAJVPI010000449">
    <property type="protein sequence ID" value="CAG8536476.1"/>
    <property type="molecule type" value="Genomic_DNA"/>
</dbReference>
<protein>
    <submittedName>
        <fullName evidence="1">3105_t:CDS:1</fullName>
    </submittedName>
</protein>
<comment type="caution">
    <text evidence="1">The sequence shown here is derived from an EMBL/GenBank/DDBJ whole genome shotgun (WGS) entry which is preliminary data.</text>
</comment>
<dbReference type="AlphaFoldDB" id="A0A9N9FIT8"/>
<organism evidence="1 2">
    <name type="scientific">Paraglomus brasilianum</name>
    <dbReference type="NCBI Taxonomy" id="144538"/>
    <lineage>
        <taxon>Eukaryota</taxon>
        <taxon>Fungi</taxon>
        <taxon>Fungi incertae sedis</taxon>
        <taxon>Mucoromycota</taxon>
        <taxon>Glomeromycotina</taxon>
        <taxon>Glomeromycetes</taxon>
        <taxon>Paraglomerales</taxon>
        <taxon>Paraglomeraceae</taxon>
        <taxon>Paraglomus</taxon>
    </lineage>
</organism>
<sequence>SAANLNVLVDFPDARAPISISNLPYLILVRNALFFSLSDGLTK</sequence>
<reference evidence="1" key="1">
    <citation type="submission" date="2021-06" db="EMBL/GenBank/DDBJ databases">
        <authorList>
            <person name="Kallberg Y."/>
            <person name="Tangrot J."/>
            <person name="Rosling A."/>
        </authorList>
    </citation>
    <scope>NUCLEOTIDE SEQUENCE</scope>
    <source>
        <strain evidence="1">BR232B</strain>
    </source>
</reference>
<dbReference type="Proteomes" id="UP000789739">
    <property type="component" value="Unassembled WGS sequence"/>
</dbReference>
<feature type="non-terminal residue" evidence="1">
    <location>
        <position position="1"/>
    </location>
</feature>